<keyword evidence="2" id="KW-1185">Reference proteome</keyword>
<dbReference type="STRING" id="137733.SAMN05421767_13213"/>
<dbReference type="AlphaFoldDB" id="A0A1H9MZ51"/>
<evidence type="ECO:0000313" key="1">
    <source>
        <dbReference type="EMBL" id="SER28952.1"/>
    </source>
</evidence>
<dbReference type="EMBL" id="FOGF01000032">
    <property type="protein sequence ID" value="SER28952.1"/>
    <property type="molecule type" value="Genomic_DNA"/>
</dbReference>
<proteinExistence type="predicted"/>
<dbReference type="OrthoDB" id="8704087at2"/>
<gene>
    <name evidence="1" type="ORF">SAMN05421767_13213</name>
</gene>
<name>A0A1H9MZ51_9LACT</name>
<evidence type="ECO:0000313" key="2">
    <source>
        <dbReference type="Proteomes" id="UP000198556"/>
    </source>
</evidence>
<dbReference type="Proteomes" id="UP000198556">
    <property type="component" value="Unassembled WGS sequence"/>
</dbReference>
<protein>
    <submittedName>
        <fullName evidence="1">Uncharacterized protein</fullName>
    </submittedName>
</protein>
<reference evidence="1 2" key="1">
    <citation type="submission" date="2016-10" db="EMBL/GenBank/DDBJ databases">
        <authorList>
            <person name="de Groot N.N."/>
        </authorList>
    </citation>
    <scope>NUCLEOTIDE SEQUENCE [LARGE SCALE GENOMIC DNA]</scope>
    <source>
        <strain evidence="1 2">DSM 15827</strain>
    </source>
</reference>
<dbReference type="RefSeq" id="WP_089747313.1">
    <property type="nucleotide sequence ID" value="NZ_FOGF01000032.1"/>
</dbReference>
<organism evidence="1 2">
    <name type="scientific">Granulicatella balaenopterae</name>
    <dbReference type="NCBI Taxonomy" id="137733"/>
    <lineage>
        <taxon>Bacteria</taxon>
        <taxon>Bacillati</taxon>
        <taxon>Bacillota</taxon>
        <taxon>Bacilli</taxon>
        <taxon>Lactobacillales</taxon>
        <taxon>Carnobacteriaceae</taxon>
        <taxon>Granulicatella</taxon>
    </lineage>
</organism>
<sequence>MKKSMYIHYDSVSNHILSSSIPFSVRTVPPILIPKNILLLKGKSPLAKYDDYTGFSYITGEENIRQFLDYVMKEELAVDWIDFESIDFLHQLSAQEVSELLYVSHANKHLHSPFFYKLQNNYIYLSMEDDFTKVYYRDVHYFYTLLAHALEEAMQRVVDNSKPRFFFRSRREKVERLPLTDLENLSLVVREGILVALDQANKIGTTYQLPILLSEDQFYNTNHLQQMDCQVGFVSYDTATKEWQIMVDEERKDELLRY</sequence>
<accession>A0A1H9MZ51</accession>